<sequence length="189" mass="22132">MRYFKKLEGSRLYLSPVNPEDVETYTRWINDLSVSVRLGSSREVFGLQREQGLLEDMVKEGQNFAIVRMNEDQLLGNCSLFAMDPIRRVAEVGIFLGDEEQRGQGYGTEALQLICEYGFKILNLNNIMLRVFEFNQPAIRCYEKAGFRGFGRRSQSYYMNDTYFDEIYMEMLRSDCKTTYLDAKLPRRN</sequence>
<evidence type="ECO:0000259" key="1">
    <source>
        <dbReference type="PROSITE" id="PS51186"/>
    </source>
</evidence>
<dbReference type="GO" id="GO:0016747">
    <property type="term" value="F:acyltransferase activity, transferring groups other than amino-acyl groups"/>
    <property type="evidence" value="ECO:0007669"/>
    <property type="project" value="InterPro"/>
</dbReference>
<dbReference type="Pfam" id="PF13302">
    <property type="entry name" value="Acetyltransf_3"/>
    <property type="match status" value="1"/>
</dbReference>
<dbReference type="InterPro" id="IPR000182">
    <property type="entry name" value="GNAT_dom"/>
</dbReference>
<dbReference type="EMBL" id="JALPRK010000008">
    <property type="protein sequence ID" value="MCK8487704.1"/>
    <property type="molecule type" value="Genomic_DNA"/>
</dbReference>
<dbReference type="Proteomes" id="UP001139534">
    <property type="component" value="Unassembled WGS sequence"/>
</dbReference>
<keyword evidence="3" id="KW-1185">Reference proteome</keyword>
<name>A0A9X1XYL9_9BACL</name>
<dbReference type="RefSeq" id="WP_248551797.1">
    <property type="nucleotide sequence ID" value="NZ_JALPRK010000008.1"/>
</dbReference>
<organism evidence="2 3">
    <name type="scientific">Paenibacillus mellifer</name>
    <dbReference type="NCBI Taxonomy" id="2937794"/>
    <lineage>
        <taxon>Bacteria</taxon>
        <taxon>Bacillati</taxon>
        <taxon>Bacillota</taxon>
        <taxon>Bacilli</taxon>
        <taxon>Bacillales</taxon>
        <taxon>Paenibacillaceae</taxon>
        <taxon>Paenibacillus</taxon>
    </lineage>
</organism>
<dbReference type="PROSITE" id="PS51186">
    <property type="entry name" value="GNAT"/>
    <property type="match status" value="1"/>
</dbReference>
<evidence type="ECO:0000313" key="2">
    <source>
        <dbReference type="EMBL" id="MCK8487704.1"/>
    </source>
</evidence>
<comment type="caution">
    <text evidence="2">The sequence shown here is derived from an EMBL/GenBank/DDBJ whole genome shotgun (WGS) entry which is preliminary data.</text>
</comment>
<dbReference type="CDD" id="cd04301">
    <property type="entry name" value="NAT_SF"/>
    <property type="match status" value="1"/>
</dbReference>
<proteinExistence type="predicted"/>
<dbReference type="AlphaFoldDB" id="A0A9X1XYL9"/>
<dbReference type="SUPFAM" id="SSF55729">
    <property type="entry name" value="Acyl-CoA N-acyltransferases (Nat)"/>
    <property type="match status" value="1"/>
</dbReference>
<gene>
    <name evidence="2" type="ORF">M0651_11010</name>
</gene>
<protein>
    <submittedName>
        <fullName evidence="2">GNAT family N-acetyltransferase</fullName>
    </submittedName>
</protein>
<accession>A0A9X1XYL9</accession>
<dbReference type="Gene3D" id="3.40.630.30">
    <property type="match status" value="1"/>
</dbReference>
<dbReference type="PANTHER" id="PTHR43415:SF3">
    <property type="entry name" value="GNAT-FAMILY ACETYLTRANSFERASE"/>
    <property type="match status" value="1"/>
</dbReference>
<evidence type="ECO:0000313" key="3">
    <source>
        <dbReference type="Proteomes" id="UP001139534"/>
    </source>
</evidence>
<feature type="domain" description="N-acetyltransferase" evidence="1">
    <location>
        <begin position="12"/>
        <end position="174"/>
    </location>
</feature>
<dbReference type="InterPro" id="IPR016181">
    <property type="entry name" value="Acyl_CoA_acyltransferase"/>
</dbReference>
<dbReference type="PANTHER" id="PTHR43415">
    <property type="entry name" value="SPERMIDINE N(1)-ACETYLTRANSFERASE"/>
    <property type="match status" value="1"/>
</dbReference>
<reference evidence="2" key="1">
    <citation type="submission" date="2022-04" db="EMBL/GenBank/DDBJ databases">
        <authorList>
            <person name="Seo M.-J."/>
        </authorList>
    </citation>
    <scope>NUCLEOTIDE SEQUENCE</scope>
    <source>
        <strain evidence="2">MBLB2552</strain>
    </source>
</reference>